<feature type="region of interest" description="Disordered" evidence="1">
    <location>
        <begin position="157"/>
        <end position="202"/>
    </location>
</feature>
<dbReference type="PANTHER" id="PTHR31644:SF2">
    <property type="entry name" value="TRANSCRIPTIONAL ACTIVATOR ARO80-RELATED"/>
    <property type="match status" value="1"/>
</dbReference>
<accession>A0A0H5C8J2</accession>
<feature type="compositionally biased region" description="Polar residues" evidence="1">
    <location>
        <begin position="170"/>
        <end position="179"/>
    </location>
</feature>
<dbReference type="InterPro" id="IPR052780">
    <property type="entry name" value="AAA_Catabolism_Regulators"/>
</dbReference>
<dbReference type="GO" id="GO:0009074">
    <property type="term" value="P:aromatic amino acid family catabolic process"/>
    <property type="evidence" value="ECO:0007669"/>
    <property type="project" value="TreeGrafter"/>
</dbReference>
<organism evidence="2 3">
    <name type="scientific">Cyberlindnera jadinii (strain ATCC 18201 / CBS 1600 / BCRC 20928 / JCM 3617 / NBRC 0987 / NRRL Y-1542)</name>
    <name type="common">Torula yeast</name>
    <name type="synonym">Candida utilis</name>
    <dbReference type="NCBI Taxonomy" id="983966"/>
    <lineage>
        <taxon>Eukaryota</taxon>
        <taxon>Fungi</taxon>
        <taxon>Dikarya</taxon>
        <taxon>Ascomycota</taxon>
        <taxon>Saccharomycotina</taxon>
        <taxon>Saccharomycetes</taxon>
        <taxon>Phaffomycetales</taxon>
        <taxon>Phaffomycetaceae</taxon>
        <taxon>Cyberlindnera</taxon>
    </lineage>
</organism>
<dbReference type="AlphaFoldDB" id="A0A0H5C8J2"/>
<evidence type="ECO:0000256" key="1">
    <source>
        <dbReference type="SAM" id="MobiDB-lite"/>
    </source>
</evidence>
<proteinExistence type="predicted"/>
<dbReference type="EMBL" id="CDQK01000006">
    <property type="protein sequence ID" value="CEP24616.1"/>
    <property type="molecule type" value="Genomic_DNA"/>
</dbReference>
<evidence type="ECO:0000313" key="3">
    <source>
        <dbReference type="Proteomes" id="UP000038830"/>
    </source>
</evidence>
<dbReference type="Proteomes" id="UP000038830">
    <property type="component" value="Unassembled WGS sequence"/>
</dbReference>
<evidence type="ECO:0000313" key="2">
    <source>
        <dbReference type="EMBL" id="CEP24616.1"/>
    </source>
</evidence>
<dbReference type="PANTHER" id="PTHR31644">
    <property type="entry name" value="TRANSCRIPTIONAL ACTIVATOR ARO80-RELATED"/>
    <property type="match status" value="1"/>
</dbReference>
<dbReference type="GO" id="GO:0045944">
    <property type="term" value="P:positive regulation of transcription by RNA polymerase II"/>
    <property type="evidence" value="ECO:0007669"/>
    <property type="project" value="TreeGrafter"/>
</dbReference>
<sequence>MDTPLNSSSQDAKRSLTNVHLDEISKAAKYIELAYNAAKEILNAAVRIHKLKMLKYMPVRWVTRVVRSVAFIVKCYLTLTNTNKQNNESNSQQVSTLLTLGIVPTEDILQTIQRAAIVLREASPDELHLCTRYSTILMYLCSEMKYRSKLMANPPNVTPLDASSDEETALQESNQNDTQVPVGPLPFDKPTQIPLSAQDDALPSDSSSTFYMGYHQMKDVASDQQALPDAVVDWFMKNDEAIGLDFVEPWTEMIEQHLDKQKN</sequence>
<dbReference type="GO" id="GO:0005634">
    <property type="term" value="C:nucleus"/>
    <property type="evidence" value="ECO:0007669"/>
    <property type="project" value="TreeGrafter"/>
</dbReference>
<name>A0A0H5C8J2_CYBJN</name>
<dbReference type="GO" id="GO:0000981">
    <property type="term" value="F:DNA-binding transcription factor activity, RNA polymerase II-specific"/>
    <property type="evidence" value="ECO:0007669"/>
    <property type="project" value="TreeGrafter"/>
</dbReference>
<protein>
    <submittedName>
        <fullName evidence="2">Uncharacterized protein</fullName>
    </submittedName>
</protein>
<gene>
    <name evidence="2" type="ORF">BN1211_5487</name>
</gene>
<reference evidence="3" key="1">
    <citation type="journal article" date="2015" name="J. Biotechnol.">
        <title>The structure of the Cyberlindnera jadinii genome and its relation to Candida utilis analyzed by the occurrence of single nucleotide polymorphisms.</title>
        <authorList>
            <person name="Rupp O."/>
            <person name="Brinkrolf K."/>
            <person name="Buerth C."/>
            <person name="Kunigo M."/>
            <person name="Schneider J."/>
            <person name="Jaenicke S."/>
            <person name="Goesmann A."/>
            <person name="Puehler A."/>
            <person name="Jaeger K.-E."/>
            <person name="Ernst J.F."/>
        </authorList>
    </citation>
    <scope>NUCLEOTIDE SEQUENCE [LARGE SCALE GENOMIC DNA]</scope>
    <source>
        <strain evidence="3">ATCC 18201 / CBS 1600 / BCRC 20928 / JCM 3617 / NBRC 0987 / NRRL Y-1542</strain>
    </source>
</reference>